<keyword evidence="10" id="KW-0121">Carboxypeptidase</keyword>
<dbReference type="Gene3D" id="3.40.630.10">
    <property type="entry name" value="Zn peptidases"/>
    <property type="match status" value="1"/>
</dbReference>
<dbReference type="GO" id="GO:0008270">
    <property type="term" value="F:zinc ion binding"/>
    <property type="evidence" value="ECO:0007669"/>
    <property type="project" value="InterPro"/>
</dbReference>
<keyword evidence="4" id="KW-0378">Hydrolase</keyword>
<dbReference type="Pfam" id="PF00246">
    <property type="entry name" value="Peptidase_M14"/>
    <property type="match status" value="1"/>
</dbReference>
<reference evidence="11" key="1">
    <citation type="submission" date="2016-06" db="EMBL/GenBank/DDBJ databases">
        <authorList>
            <person name="Varghese N."/>
            <person name="Submissions Spin"/>
        </authorList>
    </citation>
    <scope>NUCLEOTIDE SEQUENCE [LARGE SCALE GENOMIC DNA]</scope>
    <source>
        <strain evidence="11">DSM 43909</strain>
    </source>
</reference>
<dbReference type="Proteomes" id="UP000198242">
    <property type="component" value="Chromosome I"/>
</dbReference>
<protein>
    <submittedName>
        <fullName evidence="10">Zinc carboxypeptidase</fullName>
    </submittedName>
</protein>
<dbReference type="InterPro" id="IPR000834">
    <property type="entry name" value="Peptidase_M14"/>
</dbReference>
<dbReference type="PANTHER" id="PTHR11705">
    <property type="entry name" value="PROTEASE FAMILY M14 CARBOXYPEPTIDASE A,B"/>
    <property type="match status" value="1"/>
</dbReference>
<keyword evidence="5" id="KW-0862">Zinc</keyword>
<proteinExistence type="inferred from homology"/>
<evidence type="ECO:0000313" key="10">
    <source>
        <dbReference type="EMBL" id="SCE97555.1"/>
    </source>
</evidence>
<evidence type="ECO:0000256" key="5">
    <source>
        <dbReference type="ARBA" id="ARBA00022833"/>
    </source>
</evidence>
<dbReference type="PANTHER" id="PTHR11705:SF143">
    <property type="entry name" value="SLL0236 PROTEIN"/>
    <property type="match status" value="1"/>
</dbReference>
<dbReference type="AlphaFoldDB" id="A0A1C4WMV4"/>
<keyword evidence="3" id="KW-0645">Protease</keyword>
<comment type="similarity">
    <text evidence="2 7">Belongs to the peptidase M14 family.</text>
</comment>
<dbReference type="GO" id="GO:0006508">
    <property type="term" value="P:proteolysis"/>
    <property type="evidence" value="ECO:0007669"/>
    <property type="project" value="UniProtKB-KW"/>
</dbReference>
<keyword evidence="11" id="KW-1185">Reference proteome</keyword>
<dbReference type="SUPFAM" id="SSF53187">
    <property type="entry name" value="Zn-dependent exopeptidases"/>
    <property type="match status" value="1"/>
</dbReference>
<dbReference type="GO" id="GO:0004181">
    <property type="term" value="F:metallocarboxypeptidase activity"/>
    <property type="evidence" value="ECO:0007669"/>
    <property type="project" value="InterPro"/>
</dbReference>
<evidence type="ECO:0000256" key="4">
    <source>
        <dbReference type="ARBA" id="ARBA00022801"/>
    </source>
</evidence>
<dbReference type="OrthoDB" id="5240362at2"/>
<evidence type="ECO:0000256" key="1">
    <source>
        <dbReference type="ARBA" id="ARBA00001947"/>
    </source>
</evidence>
<evidence type="ECO:0000256" key="6">
    <source>
        <dbReference type="ARBA" id="ARBA00023049"/>
    </source>
</evidence>
<evidence type="ECO:0000259" key="9">
    <source>
        <dbReference type="PROSITE" id="PS52035"/>
    </source>
</evidence>
<dbReference type="SMART" id="SM00631">
    <property type="entry name" value="Zn_pept"/>
    <property type="match status" value="1"/>
</dbReference>
<organism evidence="10 11">
    <name type="scientific">Micromonospora viridifaciens</name>
    <dbReference type="NCBI Taxonomy" id="1881"/>
    <lineage>
        <taxon>Bacteria</taxon>
        <taxon>Bacillati</taxon>
        <taxon>Actinomycetota</taxon>
        <taxon>Actinomycetes</taxon>
        <taxon>Micromonosporales</taxon>
        <taxon>Micromonosporaceae</taxon>
        <taxon>Micromonospora</taxon>
    </lineage>
</organism>
<dbReference type="PROSITE" id="PS52035">
    <property type="entry name" value="PEPTIDASE_M14"/>
    <property type="match status" value="1"/>
</dbReference>
<accession>A0A1C4WMV4</accession>
<keyword evidence="6" id="KW-0482">Metalloprotease</keyword>
<feature type="coiled-coil region" evidence="8">
    <location>
        <begin position="150"/>
        <end position="177"/>
    </location>
</feature>
<evidence type="ECO:0000256" key="7">
    <source>
        <dbReference type="PROSITE-ProRule" id="PRU01379"/>
    </source>
</evidence>
<name>A0A1C4WMV4_MICVI</name>
<dbReference type="RefSeq" id="WP_157744408.1">
    <property type="nucleotide sequence ID" value="NZ_LT607411.1"/>
</dbReference>
<evidence type="ECO:0000313" key="11">
    <source>
        <dbReference type="Proteomes" id="UP000198242"/>
    </source>
</evidence>
<evidence type="ECO:0000256" key="2">
    <source>
        <dbReference type="ARBA" id="ARBA00005988"/>
    </source>
</evidence>
<evidence type="ECO:0000256" key="8">
    <source>
        <dbReference type="SAM" id="Coils"/>
    </source>
</evidence>
<gene>
    <name evidence="10" type="ORF">GA0074695_2604</name>
</gene>
<comment type="cofactor">
    <cofactor evidence="1">
        <name>Zn(2+)</name>
        <dbReference type="ChEBI" id="CHEBI:29105"/>
    </cofactor>
</comment>
<sequence length="593" mass="64098">MKSIIPAARHSRTAAITSLSSRWPRRVGALGMTVAMSVSLATAAAATPDPQPSAAVNGLAIAKVKATTNAERQKLMDLGLDVIDFTGTHAEVLLHGAADRAQLASGNWQVVEVSDATDQLADMTAERVVEAQREAARQTNPTIASGLPSGRVAYRTLDEAEREMRELERRYPDKVKVFELSRKSLLGRAILGMEISSDVQTDSGEPVFLTTGLHHAREWPTLEFTMEFARDVLQSYATDSHIKKLVDSSRLIIVPAVNPDGYTMSRELINEMKRKNCRVAAGAAPTWEQCAAADSRQLGVDLNRNYGAFWGGPGSSASPTAENHHGAGPYSEPEIAAMTDLLNSHQVVVAVNNHTPDARLLRAPSSPLEPVPAEVALYDGLAQQLGAALGGWPTGPWPDVYYVASGVAEQEGLYANGTLGFTPELTPGHSGLERFHPQYQYVIDQYRGTGFYAGSSIRDALLIAWDAANDPRTHSILTGSAPRGIELTISKDVSVDSSPVERDGEMVVLPSDLHIESTMRVPDNGRFEWHVLPSLRQSQQSSTLLQESWVVSCRNPKGKIHHSVRVTIGRGETKAIDMSGCPAGPKKPIGTER</sequence>
<feature type="domain" description="Peptidase M14" evidence="9">
    <location>
        <begin position="153"/>
        <end position="507"/>
    </location>
</feature>
<evidence type="ECO:0000256" key="3">
    <source>
        <dbReference type="ARBA" id="ARBA00022670"/>
    </source>
</evidence>
<keyword evidence="8" id="KW-0175">Coiled coil</keyword>
<dbReference type="GO" id="GO:0005615">
    <property type="term" value="C:extracellular space"/>
    <property type="evidence" value="ECO:0007669"/>
    <property type="project" value="TreeGrafter"/>
</dbReference>
<comment type="caution">
    <text evidence="7">Lacks conserved residue(s) required for the propagation of feature annotation.</text>
</comment>
<dbReference type="EMBL" id="LT607411">
    <property type="protein sequence ID" value="SCE97555.1"/>
    <property type="molecule type" value="Genomic_DNA"/>
</dbReference>